<evidence type="ECO:0000313" key="3">
    <source>
        <dbReference type="Proteomes" id="UP001167831"/>
    </source>
</evidence>
<comment type="caution">
    <text evidence="2">The sequence shown here is derived from an EMBL/GenBank/DDBJ whole genome shotgun (WGS) entry which is preliminary data.</text>
</comment>
<dbReference type="InterPro" id="IPR052552">
    <property type="entry name" value="YeaO-like"/>
</dbReference>
<dbReference type="Pfam" id="PF22752">
    <property type="entry name" value="DUF488-N3i"/>
    <property type="match status" value="1"/>
</dbReference>
<dbReference type="Proteomes" id="UP001168478">
    <property type="component" value="Unassembled WGS sequence"/>
</dbReference>
<name>A0AAW7JHG2_9BACT</name>
<sequence length="120" mass="13958">MHKLKIKRVYEQVEESDGFRILIDRIWPRGISKDAACLEEWAKDVAPTPALRIWFAHKEENFENFKKRYDAELSANPAAACFARHCNELLQEADVTLLYGARSKTCNHAVILRDWILSRV</sequence>
<dbReference type="EMBL" id="JAUEIF010000002">
    <property type="protein sequence ID" value="MDN0024690.1"/>
    <property type="molecule type" value="Genomic_DNA"/>
</dbReference>
<dbReference type="PANTHER" id="PTHR36849">
    <property type="entry name" value="CYTOPLASMIC PROTEIN-RELATED"/>
    <property type="match status" value="1"/>
</dbReference>
<organism evidence="2 4">
    <name type="scientific">Leyella lascolaii</name>
    <dbReference type="NCBI Taxonomy" id="1776379"/>
    <lineage>
        <taxon>Bacteria</taxon>
        <taxon>Pseudomonadati</taxon>
        <taxon>Bacteroidota</taxon>
        <taxon>Bacteroidia</taxon>
        <taxon>Bacteroidales</taxon>
        <taxon>Prevotellaceae</taxon>
        <taxon>Leyella</taxon>
    </lineage>
</organism>
<dbReference type="AlphaFoldDB" id="A0AAW7JHG2"/>
<evidence type="ECO:0000313" key="2">
    <source>
        <dbReference type="EMBL" id="MDN0024690.1"/>
    </source>
</evidence>
<proteinExistence type="predicted"/>
<keyword evidence="3" id="KW-1185">Reference proteome</keyword>
<dbReference type="EMBL" id="JAUEIE010000002">
    <property type="protein sequence ID" value="MDN0021917.1"/>
    <property type="molecule type" value="Genomic_DNA"/>
</dbReference>
<dbReference type="Proteomes" id="UP001167831">
    <property type="component" value="Unassembled WGS sequence"/>
</dbReference>
<dbReference type="PANTHER" id="PTHR36849:SF1">
    <property type="entry name" value="CYTOPLASMIC PROTEIN"/>
    <property type="match status" value="1"/>
</dbReference>
<gene>
    <name evidence="1" type="ORF">QVN81_02585</name>
    <name evidence="2" type="ORF">QVN84_04015</name>
</gene>
<evidence type="ECO:0000313" key="4">
    <source>
        <dbReference type="Proteomes" id="UP001168478"/>
    </source>
</evidence>
<evidence type="ECO:0000313" key="1">
    <source>
        <dbReference type="EMBL" id="MDN0021917.1"/>
    </source>
</evidence>
<accession>A0AAW7JHG2</accession>
<reference evidence="2" key="1">
    <citation type="submission" date="2023-06" db="EMBL/GenBank/DDBJ databases">
        <authorList>
            <person name="Zeman M."/>
            <person name="Kubasova T."/>
            <person name="Jahodarova E."/>
            <person name="Nykrynova M."/>
            <person name="Rychlik I."/>
        </authorList>
    </citation>
    <scope>NUCLEOTIDE SEQUENCE</scope>
    <source>
        <strain evidence="2">ET15</strain>
        <strain evidence="1">ET37</strain>
    </source>
</reference>
<reference evidence="2" key="2">
    <citation type="submission" date="2023-08" db="EMBL/GenBank/DDBJ databases">
        <title>Identification and characterization of horizontal gene transfer across gut microbiota members of farm animals based on homology search.</title>
        <authorList>
            <person name="Schwarzerova J."/>
            <person name="Nykrynova M."/>
            <person name="Jureckova K."/>
            <person name="Cejkova D."/>
            <person name="Rychlik I."/>
        </authorList>
    </citation>
    <scope>NUCLEOTIDE SEQUENCE</scope>
    <source>
        <strain evidence="2">ET15</strain>
        <strain evidence="1">ET37</strain>
    </source>
</reference>
<protein>
    <submittedName>
        <fullName evidence="2">DUF488 family protein</fullName>
    </submittedName>
</protein>
<dbReference type="RefSeq" id="WP_289824640.1">
    <property type="nucleotide sequence ID" value="NZ_JAUEIE010000002.1"/>
</dbReference>